<dbReference type="PROSITE" id="PS01153">
    <property type="entry name" value="NOL1_NOP2_SUN"/>
    <property type="match status" value="1"/>
</dbReference>
<keyword evidence="4 6" id="KW-0949">S-adenosyl-L-methionine</keyword>
<dbReference type="Gene3D" id="1.10.940.10">
    <property type="entry name" value="NusB-like"/>
    <property type="match status" value="1"/>
</dbReference>
<feature type="domain" description="SAM-dependent MTase RsmB/NOP-type" evidence="8">
    <location>
        <begin position="131"/>
        <end position="414"/>
    </location>
</feature>
<dbReference type="EMBL" id="WQMS01000020">
    <property type="protein sequence ID" value="MVO79349.1"/>
    <property type="molecule type" value="Genomic_DNA"/>
</dbReference>
<evidence type="ECO:0000256" key="5">
    <source>
        <dbReference type="ARBA" id="ARBA00022884"/>
    </source>
</evidence>
<dbReference type="GO" id="GO:0008173">
    <property type="term" value="F:RNA methyltransferase activity"/>
    <property type="evidence" value="ECO:0007669"/>
    <property type="project" value="InterPro"/>
</dbReference>
<dbReference type="Pfam" id="PF01029">
    <property type="entry name" value="NusB"/>
    <property type="match status" value="1"/>
</dbReference>
<dbReference type="GO" id="GO:0006355">
    <property type="term" value="P:regulation of DNA-templated transcription"/>
    <property type="evidence" value="ECO:0007669"/>
    <property type="project" value="InterPro"/>
</dbReference>
<feature type="binding site" evidence="6">
    <location>
        <begin position="237"/>
        <end position="243"/>
    </location>
    <ligand>
        <name>S-adenosyl-L-methionine</name>
        <dbReference type="ChEBI" id="CHEBI:59789"/>
    </ligand>
</feature>
<accession>A0A6I4J3V8</accession>
<evidence type="ECO:0000259" key="8">
    <source>
        <dbReference type="PROSITE" id="PS51686"/>
    </source>
</evidence>
<sequence>MKPNSTPPGVDARRAALRLLDAVLRRGLPLEAALDGAAGDLAKPEDRGLAHAIAAETLRRLPDLDALIDSATQQRLPPDAKARFALRIALVQALALGTPPHAAIATVLPLVDGGPRRLVHGVFGALMRRKVSLPAPPSLPRGVAERWLAAWGRDMVDAARAALATPPPLDLSFADAEVARNFAGDHLAERHARIPPQSRVAELPGFAEGQWWVQDLAASIPARLLGPGEGRTVLDLCAAPGGKTLQLASAGWRVTAVDSSANRLERLRENLQRTRLSAEVVEADVMQWEPAAPVDAILLDAPCSATGIFRRHPDVLHRVRPKVIADMAELQRAMLARAAGWLKPGGTLVFSTCSLEPDEGESHLEQAPLTLHPVDPNELPAGVAPHPDGHVRTLPAMLAERGALDGFFIARFRR</sequence>
<evidence type="ECO:0000256" key="3">
    <source>
        <dbReference type="ARBA" id="ARBA00022679"/>
    </source>
</evidence>
<reference evidence="9 10" key="1">
    <citation type="submission" date="2019-12" db="EMBL/GenBank/DDBJ databases">
        <authorList>
            <person name="Huq M.A."/>
        </authorList>
    </citation>
    <scope>NUCLEOTIDE SEQUENCE [LARGE SCALE GENOMIC DNA]</scope>
    <source>
        <strain evidence="9 10">MAH-20</strain>
    </source>
</reference>
<gene>
    <name evidence="9" type="ORF">GON01_15555</name>
</gene>
<dbReference type="GO" id="GO:0003723">
    <property type="term" value="F:RNA binding"/>
    <property type="evidence" value="ECO:0007669"/>
    <property type="project" value="UniProtKB-UniRule"/>
</dbReference>
<feature type="binding site" evidence="6">
    <location>
        <position position="284"/>
    </location>
    <ligand>
        <name>S-adenosyl-L-methionine</name>
        <dbReference type="ChEBI" id="CHEBI:59789"/>
    </ligand>
</feature>
<dbReference type="InterPro" id="IPR049560">
    <property type="entry name" value="MeTrfase_RsmB-F_NOP2_cat"/>
</dbReference>
<evidence type="ECO:0000313" key="9">
    <source>
        <dbReference type="EMBL" id="MVO79349.1"/>
    </source>
</evidence>
<evidence type="ECO:0000313" key="10">
    <source>
        <dbReference type="Proteomes" id="UP000441389"/>
    </source>
</evidence>
<evidence type="ECO:0000256" key="2">
    <source>
        <dbReference type="ARBA" id="ARBA00022603"/>
    </source>
</evidence>
<comment type="caution">
    <text evidence="9">The sequence shown here is derived from an EMBL/GenBank/DDBJ whole genome shotgun (WGS) entry which is preliminary data.</text>
</comment>
<dbReference type="SUPFAM" id="SSF53335">
    <property type="entry name" value="S-adenosyl-L-methionine-dependent methyltransferases"/>
    <property type="match status" value="1"/>
</dbReference>
<evidence type="ECO:0000256" key="7">
    <source>
        <dbReference type="SAM" id="Coils"/>
    </source>
</evidence>
<dbReference type="InterPro" id="IPR029063">
    <property type="entry name" value="SAM-dependent_MTases_sf"/>
</dbReference>
<evidence type="ECO:0000256" key="1">
    <source>
        <dbReference type="ARBA" id="ARBA00007494"/>
    </source>
</evidence>
<dbReference type="PROSITE" id="PS51686">
    <property type="entry name" value="SAM_MT_RSMB_NOP"/>
    <property type="match status" value="1"/>
</dbReference>
<feature type="binding site" evidence="6">
    <location>
        <position position="258"/>
    </location>
    <ligand>
        <name>S-adenosyl-L-methionine</name>
        <dbReference type="ChEBI" id="CHEBI:59789"/>
    </ligand>
</feature>
<evidence type="ECO:0000256" key="4">
    <source>
        <dbReference type="ARBA" id="ARBA00022691"/>
    </source>
</evidence>
<dbReference type="InterPro" id="IPR035926">
    <property type="entry name" value="NusB-like_sf"/>
</dbReference>
<keyword evidence="5 6" id="KW-0694">RNA-binding</keyword>
<feature type="coiled-coil region" evidence="7">
    <location>
        <begin position="257"/>
        <end position="284"/>
    </location>
</feature>
<dbReference type="InterPro" id="IPR006027">
    <property type="entry name" value="NusB_RsmB_TIM44"/>
</dbReference>
<keyword evidence="7" id="KW-0175">Coiled coil</keyword>
<dbReference type="PANTHER" id="PTHR22807:SF61">
    <property type="entry name" value="NOL1_NOP2_SUN FAMILY PROTEIN _ ANTITERMINATION NUSB DOMAIN-CONTAINING PROTEIN"/>
    <property type="match status" value="1"/>
</dbReference>
<dbReference type="InterPro" id="IPR018314">
    <property type="entry name" value="RsmB/NOL1/NOP2-like_CS"/>
</dbReference>
<dbReference type="PRINTS" id="PR02008">
    <property type="entry name" value="RCMTFAMILY"/>
</dbReference>
<keyword evidence="10" id="KW-1185">Reference proteome</keyword>
<dbReference type="Pfam" id="PF01189">
    <property type="entry name" value="Methyltr_RsmB-F"/>
    <property type="match status" value="1"/>
</dbReference>
<dbReference type="SUPFAM" id="SSF48013">
    <property type="entry name" value="NusB-like"/>
    <property type="match status" value="1"/>
</dbReference>
<name>A0A6I4J3V8_9SPHN</name>
<evidence type="ECO:0000256" key="6">
    <source>
        <dbReference type="PROSITE-ProRule" id="PRU01023"/>
    </source>
</evidence>
<dbReference type="Gene3D" id="3.40.50.150">
    <property type="entry name" value="Vaccinia Virus protein VP39"/>
    <property type="match status" value="1"/>
</dbReference>
<comment type="similarity">
    <text evidence="1 6">Belongs to the class I-like SAM-binding methyltransferase superfamily. RsmB/NOP family.</text>
</comment>
<dbReference type="CDD" id="cd02440">
    <property type="entry name" value="AdoMet_MTases"/>
    <property type="match status" value="1"/>
</dbReference>
<protein>
    <submittedName>
        <fullName evidence="9">Methyltransferase domain-containing protein</fullName>
    </submittedName>
</protein>
<dbReference type="PANTHER" id="PTHR22807">
    <property type="entry name" value="NOP2 YEAST -RELATED NOL1/NOP2/FMU SUN DOMAIN-CONTAINING"/>
    <property type="match status" value="1"/>
</dbReference>
<dbReference type="AlphaFoldDB" id="A0A6I4J3V8"/>
<dbReference type="RefSeq" id="WP_157028310.1">
    <property type="nucleotide sequence ID" value="NZ_WQMS01000020.1"/>
</dbReference>
<dbReference type="InterPro" id="IPR001678">
    <property type="entry name" value="MeTrfase_RsmB-F_NOP2_dom"/>
</dbReference>
<dbReference type="InterPro" id="IPR023267">
    <property type="entry name" value="RCMT"/>
</dbReference>
<dbReference type="Proteomes" id="UP000441389">
    <property type="component" value="Unassembled WGS sequence"/>
</dbReference>
<keyword evidence="2 6" id="KW-0489">Methyltransferase</keyword>
<feature type="active site" description="Nucleophile" evidence="6">
    <location>
        <position position="353"/>
    </location>
</feature>
<organism evidence="9 10">
    <name type="scientific">Sphingomonas horti</name>
    <dbReference type="NCBI Taxonomy" id="2682842"/>
    <lineage>
        <taxon>Bacteria</taxon>
        <taxon>Pseudomonadati</taxon>
        <taxon>Pseudomonadota</taxon>
        <taxon>Alphaproteobacteria</taxon>
        <taxon>Sphingomonadales</taxon>
        <taxon>Sphingomonadaceae</taxon>
        <taxon>Sphingomonas</taxon>
    </lineage>
</organism>
<dbReference type="GO" id="GO:0001510">
    <property type="term" value="P:RNA methylation"/>
    <property type="evidence" value="ECO:0007669"/>
    <property type="project" value="InterPro"/>
</dbReference>
<feature type="binding site" evidence="6">
    <location>
        <position position="300"/>
    </location>
    <ligand>
        <name>S-adenosyl-L-methionine</name>
        <dbReference type="ChEBI" id="CHEBI:59789"/>
    </ligand>
</feature>
<keyword evidence="3 6" id="KW-0808">Transferase</keyword>
<proteinExistence type="inferred from homology"/>